<comment type="caution">
    <text evidence="2">The sequence shown here is derived from an EMBL/GenBank/DDBJ whole genome shotgun (WGS) entry which is preliminary data.</text>
</comment>
<dbReference type="PROSITE" id="PS51257">
    <property type="entry name" value="PROKAR_LIPOPROTEIN"/>
    <property type="match status" value="1"/>
</dbReference>
<feature type="signal peptide" evidence="1">
    <location>
        <begin position="1"/>
        <end position="22"/>
    </location>
</feature>
<evidence type="ECO:0000313" key="2">
    <source>
        <dbReference type="EMBL" id="MCT2563894.1"/>
    </source>
</evidence>
<evidence type="ECO:0000256" key="1">
    <source>
        <dbReference type="SAM" id="SignalP"/>
    </source>
</evidence>
<evidence type="ECO:0000313" key="3">
    <source>
        <dbReference type="Proteomes" id="UP001525566"/>
    </source>
</evidence>
<name>A0ABT2IYH7_9FLAO</name>
<proteinExistence type="predicted"/>
<protein>
    <submittedName>
        <fullName evidence="2">Uncharacterized protein</fullName>
    </submittedName>
</protein>
<keyword evidence="1" id="KW-0732">Signal</keyword>
<feature type="chain" id="PRO_5046939999" evidence="1">
    <location>
        <begin position="23"/>
        <end position="423"/>
    </location>
</feature>
<accession>A0ABT2IYH7</accession>
<dbReference type="RefSeq" id="WP_259840448.1">
    <property type="nucleotide sequence ID" value="NZ_JAOAMU010000006.1"/>
</dbReference>
<sequence length="423" mass="46138">MKKKLLPLILLGSMLALFSLQGCVHDAMEGETETVQLQENPLSYIRKNYVKDMAVISGKQIEWENARTFKHENNVILISVPVKNESEKLIEELTFRIDGDKVSGHLWKFEATGNFSAEDHRLGAHEIMKKMTGNVTYIALEGSMRYQIQVVDGKIISDISSKFSGDGDMDSCGKKCHGSIEEVVITVPNPPTNPQPPTGPPIPPIVIIPPTNNPNDPCTKAQAGSQKATDNSKTQKFNDAKQGILNNFNQNGKENGVGMGRDTPNGELKATGVQELNASNGSVSNPYNYPEADIHNHPGNTPPSAGDVYSMIQYYNSHPSFNTRYVVTPNGTVYALVITNSNLFASFVANVPPFQIPGNAPNFSGDMFADYADISNRETGMAYVLDKYNTGIALTKMDANGNFKKINVKPNSSGNGYTQTPCP</sequence>
<dbReference type="EMBL" id="JAOAMU010000006">
    <property type="protein sequence ID" value="MCT2563894.1"/>
    <property type="molecule type" value="Genomic_DNA"/>
</dbReference>
<dbReference type="Proteomes" id="UP001525566">
    <property type="component" value="Unassembled WGS sequence"/>
</dbReference>
<gene>
    <name evidence="2" type="ORF">N0B48_18545</name>
</gene>
<organism evidence="2 3">
    <name type="scientific">Chryseobacterium herbae</name>
    <dbReference type="NCBI Taxonomy" id="2976476"/>
    <lineage>
        <taxon>Bacteria</taxon>
        <taxon>Pseudomonadati</taxon>
        <taxon>Bacteroidota</taxon>
        <taxon>Flavobacteriia</taxon>
        <taxon>Flavobacteriales</taxon>
        <taxon>Weeksellaceae</taxon>
        <taxon>Chryseobacterium group</taxon>
        <taxon>Chryseobacterium</taxon>
    </lineage>
</organism>
<keyword evidence="3" id="KW-1185">Reference proteome</keyword>
<reference evidence="2 3" key="1">
    <citation type="submission" date="2022-09" db="EMBL/GenBank/DDBJ databases">
        <title>Chryseobacterium oleae sp.nov., isolated from the inter-root soil of Pyrola calliantha H. Andr. in Tibet.</title>
        <authorList>
            <person name="Li Z."/>
        </authorList>
    </citation>
    <scope>NUCLEOTIDE SEQUENCE [LARGE SCALE GENOMIC DNA]</scope>
    <source>
        <strain evidence="3">pc1-10</strain>
    </source>
</reference>